<evidence type="ECO:0000256" key="2">
    <source>
        <dbReference type="ARBA" id="ARBA00006171"/>
    </source>
</evidence>
<dbReference type="GO" id="GO:0003824">
    <property type="term" value="F:catalytic activity"/>
    <property type="evidence" value="ECO:0007669"/>
    <property type="project" value="UniProtKB-ARBA"/>
</dbReference>
<dbReference type="InterPro" id="IPR041492">
    <property type="entry name" value="HAD_2"/>
</dbReference>
<dbReference type="KEGG" id="ebm:SG0102_04430"/>
<accession>A0A3G9JR39</accession>
<keyword evidence="4" id="KW-0460">Magnesium</keyword>
<dbReference type="GO" id="GO:0046872">
    <property type="term" value="F:metal ion binding"/>
    <property type="evidence" value="ECO:0007669"/>
    <property type="project" value="UniProtKB-KW"/>
</dbReference>
<dbReference type="PANTHER" id="PTHR46193:SF18">
    <property type="entry name" value="HEXITOL PHOSPHATASE B"/>
    <property type="match status" value="1"/>
</dbReference>
<gene>
    <name evidence="6" type="ORF">SG0102_04430</name>
</gene>
<evidence type="ECO:0000256" key="4">
    <source>
        <dbReference type="ARBA" id="ARBA00022842"/>
    </source>
</evidence>
<evidence type="ECO:0000256" key="5">
    <source>
        <dbReference type="ARBA" id="ARBA00023277"/>
    </source>
</evidence>
<dbReference type="AlphaFoldDB" id="A0A3G9JR39"/>
<dbReference type="Gene3D" id="1.10.150.240">
    <property type="entry name" value="Putative phosphatase, domain 2"/>
    <property type="match status" value="1"/>
</dbReference>
<dbReference type="InterPro" id="IPR023198">
    <property type="entry name" value="PGP-like_dom2"/>
</dbReference>
<reference evidence="6 7" key="1">
    <citation type="submission" date="2018-11" db="EMBL/GenBank/DDBJ databases">
        <title>Novel Erysipelotrichaceae bacterium isolated from small intestine of a swine.</title>
        <authorList>
            <person name="Kim J.S."/>
            <person name="Choe H."/>
            <person name="Lee Y.R."/>
            <person name="Kim K.M."/>
            <person name="Park D.S."/>
        </authorList>
    </citation>
    <scope>NUCLEOTIDE SEQUENCE [LARGE SCALE GENOMIC DNA]</scope>
    <source>
        <strain evidence="6 7">SG0102</strain>
    </source>
</reference>
<keyword evidence="3" id="KW-0479">Metal-binding</keyword>
<evidence type="ECO:0000313" key="7">
    <source>
        <dbReference type="Proteomes" id="UP000268059"/>
    </source>
</evidence>
<proteinExistence type="inferred from homology"/>
<evidence type="ECO:0000313" key="6">
    <source>
        <dbReference type="EMBL" id="BBH25509.1"/>
    </source>
</evidence>
<dbReference type="PANTHER" id="PTHR46193">
    <property type="entry name" value="6-PHOSPHOGLUCONATE PHOSPHATASE"/>
    <property type="match status" value="1"/>
</dbReference>
<dbReference type="CDD" id="cd07505">
    <property type="entry name" value="HAD_BPGM-like"/>
    <property type="match status" value="1"/>
</dbReference>
<dbReference type="EMBL" id="AP019309">
    <property type="protein sequence ID" value="BBH25509.1"/>
    <property type="molecule type" value="Genomic_DNA"/>
</dbReference>
<dbReference type="Gene3D" id="3.40.50.1000">
    <property type="entry name" value="HAD superfamily/HAD-like"/>
    <property type="match status" value="1"/>
</dbReference>
<comment type="similarity">
    <text evidence="2">Belongs to the HAD-like hydrolase superfamily. CbbY/CbbZ/Gph/YieH family.</text>
</comment>
<name>A0A3G9JR39_9FIRM</name>
<keyword evidence="5" id="KW-0119">Carbohydrate metabolism</keyword>
<comment type="cofactor">
    <cofactor evidence="1">
        <name>Mg(2+)</name>
        <dbReference type="ChEBI" id="CHEBI:18420"/>
    </cofactor>
</comment>
<dbReference type="Pfam" id="PF13419">
    <property type="entry name" value="HAD_2"/>
    <property type="match status" value="1"/>
</dbReference>
<dbReference type="InterPro" id="IPR036412">
    <property type="entry name" value="HAD-like_sf"/>
</dbReference>
<dbReference type="InParanoid" id="A0A3G9JR39"/>
<dbReference type="SUPFAM" id="SSF56784">
    <property type="entry name" value="HAD-like"/>
    <property type="match status" value="1"/>
</dbReference>
<dbReference type="InterPro" id="IPR023214">
    <property type="entry name" value="HAD_sf"/>
</dbReference>
<dbReference type="InterPro" id="IPR051600">
    <property type="entry name" value="Beta-PGM-like"/>
</dbReference>
<dbReference type="Proteomes" id="UP000268059">
    <property type="component" value="Chromosome"/>
</dbReference>
<protein>
    <submittedName>
        <fullName evidence="6">Haloacid dehalogenase</fullName>
    </submittedName>
</protein>
<evidence type="ECO:0000256" key="1">
    <source>
        <dbReference type="ARBA" id="ARBA00001946"/>
    </source>
</evidence>
<dbReference type="RefSeq" id="WP_125118451.1">
    <property type="nucleotide sequence ID" value="NZ_AP019309.1"/>
</dbReference>
<dbReference type="OrthoDB" id="9797743at2"/>
<evidence type="ECO:0000256" key="3">
    <source>
        <dbReference type="ARBA" id="ARBA00022723"/>
    </source>
</evidence>
<keyword evidence="7" id="KW-1185">Reference proteome</keyword>
<organism evidence="6 7">
    <name type="scientific">Intestinibaculum porci</name>
    <dbReference type="NCBI Taxonomy" id="2487118"/>
    <lineage>
        <taxon>Bacteria</taxon>
        <taxon>Bacillati</taxon>
        <taxon>Bacillota</taxon>
        <taxon>Erysipelotrichia</taxon>
        <taxon>Erysipelotrichales</taxon>
        <taxon>Erysipelotrichaceae</taxon>
        <taxon>Intestinibaculum</taxon>
    </lineage>
</organism>
<sequence>MKGVIFDFNGTLFLDHDKHVKAWNQISQLLRHCPITKEELFTKFNGVPNDVIISEMLAGKGTKPQIQKYSALKEEYYRAYCQKDPASFHLINGAYDYFQSLQKRHIPFTIASASIKENIDFFISSFHLDDYFDISKIVYDDGTYQNKVAMFIKAAHNIGVDISDCLIYEDSISGIQSAYEAGCHEIIVIDTAGQKDTYQKLPGVVRVISDLTEVCYDKSDCSQ</sequence>